<evidence type="ECO:0000256" key="1">
    <source>
        <dbReference type="SAM" id="MobiDB-lite"/>
    </source>
</evidence>
<evidence type="ECO:0008006" key="5">
    <source>
        <dbReference type="Google" id="ProtNLM"/>
    </source>
</evidence>
<proteinExistence type="predicted"/>
<keyword evidence="4" id="KW-1185">Reference proteome</keyword>
<feature type="transmembrane region" description="Helical" evidence="2">
    <location>
        <begin position="30"/>
        <end position="47"/>
    </location>
</feature>
<keyword evidence="2" id="KW-0812">Transmembrane</keyword>
<dbReference type="Proteomes" id="UP001500503">
    <property type="component" value="Unassembled WGS sequence"/>
</dbReference>
<keyword evidence="2" id="KW-0472">Membrane</keyword>
<comment type="caution">
    <text evidence="3">The sequence shown here is derived from an EMBL/GenBank/DDBJ whole genome shotgun (WGS) entry which is preliminary data.</text>
</comment>
<keyword evidence="2" id="KW-1133">Transmembrane helix</keyword>
<dbReference type="RefSeq" id="WP_345468752.1">
    <property type="nucleotide sequence ID" value="NZ_BAABHF010000028.1"/>
</dbReference>
<accession>A0ABP8QHR2</accession>
<feature type="region of interest" description="Disordered" evidence="1">
    <location>
        <begin position="105"/>
        <end position="126"/>
    </location>
</feature>
<gene>
    <name evidence="3" type="ORF">GCM10023191_054710</name>
</gene>
<organism evidence="3 4">
    <name type="scientific">Actinoallomurus oryzae</name>
    <dbReference type="NCBI Taxonomy" id="502180"/>
    <lineage>
        <taxon>Bacteria</taxon>
        <taxon>Bacillati</taxon>
        <taxon>Actinomycetota</taxon>
        <taxon>Actinomycetes</taxon>
        <taxon>Streptosporangiales</taxon>
        <taxon>Thermomonosporaceae</taxon>
        <taxon>Actinoallomurus</taxon>
    </lineage>
</organism>
<protein>
    <recommendedName>
        <fullName evidence="5">Secreted protein</fullName>
    </recommendedName>
</protein>
<evidence type="ECO:0000256" key="2">
    <source>
        <dbReference type="SAM" id="Phobius"/>
    </source>
</evidence>
<reference evidence="4" key="1">
    <citation type="journal article" date="2019" name="Int. J. Syst. Evol. Microbiol.">
        <title>The Global Catalogue of Microorganisms (GCM) 10K type strain sequencing project: providing services to taxonomists for standard genome sequencing and annotation.</title>
        <authorList>
            <consortium name="The Broad Institute Genomics Platform"/>
            <consortium name="The Broad Institute Genome Sequencing Center for Infectious Disease"/>
            <person name="Wu L."/>
            <person name="Ma J."/>
        </authorList>
    </citation>
    <scope>NUCLEOTIDE SEQUENCE [LARGE SCALE GENOMIC DNA]</scope>
    <source>
        <strain evidence="4">JCM 17933</strain>
    </source>
</reference>
<evidence type="ECO:0000313" key="4">
    <source>
        <dbReference type="Proteomes" id="UP001500503"/>
    </source>
</evidence>
<sequence>MSYFWPILVGLLAVAMAVLAFRVGVRVARILFIVAAVCLAIGTVQLIRAQGGNSWSGGEIHDAAEQAAQALETEEGVLADAGDEDRGFFSSYVEDKLQHTDAAHANRGELSVSRDQAQGGPADPRRQKEIVERYAVSDRGRHAVCMTVTGTRAGRVMAAGKVSPDYYWKLSVEVASGSC</sequence>
<dbReference type="EMBL" id="BAABHF010000028">
    <property type="protein sequence ID" value="GAA4502733.1"/>
    <property type="molecule type" value="Genomic_DNA"/>
</dbReference>
<evidence type="ECO:0000313" key="3">
    <source>
        <dbReference type="EMBL" id="GAA4502733.1"/>
    </source>
</evidence>
<name>A0ABP8QHR2_9ACTN</name>